<organism evidence="1 2">
    <name type="scientific">Brassica cretica</name>
    <name type="common">Mustard</name>
    <dbReference type="NCBI Taxonomy" id="69181"/>
    <lineage>
        <taxon>Eukaryota</taxon>
        <taxon>Viridiplantae</taxon>
        <taxon>Streptophyta</taxon>
        <taxon>Embryophyta</taxon>
        <taxon>Tracheophyta</taxon>
        <taxon>Spermatophyta</taxon>
        <taxon>Magnoliopsida</taxon>
        <taxon>eudicotyledons</taxon>
        <taxon>Gunneridae</taxon>
        <taxon>Pentapetalae</taxon>
        <taxon>rosids</taxon>
        <taxon>malvids</taxon>
        <taxon>Brassicales</taxon>
        <taxon>Brassicaceae</taxon>
        <taxon>Brassiceae</taxon>
        <taxon>Brassica</taxon>
    </lineage>
</organism>
<name>A0A8S9RJ56_BRACR</name>
<feature type="non-terminal residue" evidence="1">
    <location>
        <position position="1"/>
    </location>
</feature>
<sequence length="79" mass="9283">ERAALLDQIFCSLKPPTLRKIAVQATIFHLLKQRNNVYHNNTTIVPSVISKLIYRDVRNIIIARRKRKKFRSLLASWII</sequence>
<dbReference type="OrthoDB" id="1110222at2759"/>
<evidence type="ECO:0000313" key="2">
    <source>
        <dbReference type="Proteomes" id="UP000712600"/>
    </source>
</evidence>
<gene>
    <name evidence="1" type="ORF">F2Q69_00060013</name>
</gene>
<dbReference type="EMBL" id="QGKX02000095">
    <property type="protein sequence ID" value="KAF3572472.1"/>
    <property type="molecule type" value="Genomic_DNA"/>
</dbReference>
<proteinExistence type="predicted"/>
<dbReference type="AlphaFoldDB" id="A0A8S9RJ56"/>
<evidence type="ECO:0000313" key="1">
    <source>
        <dbReference type="EMBL" id="KAF3572472.1"/>
    </source>
</evidence>
<dbReference type="Proteomes" id="UP000712600">
    <property type="component" value="Unassembled WGS sequence"/>
</dbReference>
<comment type="caution">
    <text evidence="1">The sequence shown here is derived from an EMBL/GenBank/DDBJ whole genome shotgun (WGS) entry which is preliminary data.</text>
</comment>
<protein>
    <submittedName>
        <fullName evidence="1">Uncharacterized protein</fullName>
    </submittedName>
</protein>
<reference evidence="1" key="1">
    <citation type="submission" date="2019-12" db="EMBL/GenBank/DDBJ databases">
        <title>Genome sequencing and annotation of Brassica cretica.</title>
        <authorList>
            <person name="Studholme D.J."/>
            <person name="Sarris P."/>
        </authorList>
    </citation>
    <scope>NUCLEOTIDE SEQUENCE</scope>
    <source>
        <strain evidence="1">PFS-109/04</strain>
        <tissue evidence="1">Leaf</tissue>
    </source>
</reference>
<accession>A0A8S9RJ56</accession>